<dbReference type="Proteomes" id="UP000659344">
    <property type="component" value="Unassembled WGS sequence"/>
</dbReference>
<proteinExistence type="predicted"/>
<protein>
    <recommendedName>
        <fullName evidence="3">Vegetative protein</fullName>
    </recommendedName>
</protein>
<gene>
    <name evidence="1" type="ORF">GCM10008013_16310</name>
</gene>
<accession>A0ABQ1YCB0</accession>
<name>A0ABQ1YCB0_9BACL</name>
<evidence type="ECO:0008006" key="3">
    <source>
        <dbReference type="Google" id="ProtNLM"/>
    </source>
</evidence>
<sequence length="55" mass="6382">MGRPKSPNPKLCIYEGCGMKHYAGDYCKKHYGIHWRLKRKNNELGQLADPVTHKI</sequence>
<evidence type="ECO:0000313" key="2">
    <source>
        <dbReference type="Proteomes" id="UP000659344"/>
    </source>
</evidence>
<dbReference type="RefSeq" id="WP_188537536.1">
    <property type="nucleotide sequence ID" value="NZ_BMFT01000001.1"/>
</dbReference>
<reference evidence="2" key="1">
    <citation type="journal article" date="2019" name="Int. J. Syst. Evol. Microbiol.">
        <title>The Global Catalogue of Microorganisms (GCM) 10K type strain sequencing project: providing services to taxonomists for standard genome sequencing and annotation.</title>
        <authorList>
            <consortium name="The Broad Institute Genomics Platform"/>
            <consortium name="The Broad Institute Genome Sequencing Center for Infectious Disease"/>
            <person name="Wu L."/>
            <person name="Ma J."/>
        </authorList>
    </citation>
    <scope>NUCLEOTIDE SEQUENCE [LARGE SCALE GENOMIC DNA]</scope>
    <source>
        <strain evidence="2">CGMCC 1.12769</strain>
    </source>
</reference>
<organism evidence="1 2">
    <name type="scientific">Paenibacillus segetis</name>
    <dbReference type="NCBI Taxonomy" id="1325360"/>
    <lineage>
        <taxon>Bacteria</taxon>
        <taxon>Bacillati</taxon>
        <taxon>Bacillota</taxon>
        <taxon>Bacilli</taxon>
        <taxon>Bacillales</taxon>
        <taxon>Paenibacillaceae</taxon>
        <taxon>Paenibacillus</taxon>
    </lineage>
</organism>
<comment type="caution">
    <text evidence="1">The sequence shown here is derived from an EMBL/GenBank/DDBJ whole genome shotgun (WGS) entry which is preliminary data.</text>
</comment>
<evidence type="ECO:0000313" key="1">
    <source>
        <dbReference type="EMBL" id="GGH19549.1"/>
    </source>
</evidence>
<keyword evidence="2" id="KW-1185">Reference proteome</keyword>
<dbReference type="EMBL" id="BMFT01000001">
    <property type="protein sequence ID" value="GGH19549.1"/>
    <property type="molecule type" value="Genomic_DNA"/>
</dbReference>